<reference evidence="2 3" key="1">
    <citation type="submission" date="2023-07" db="EMBL/GenBank/DDBJ databases">
        <title>Genomic Encyclopedia of Type Strains, Phase IV (KMG-IV): sequencing the most valuable type-strain genomes for metagenomic binning, comparative biology and taxonomic classification.</title>
        <authorList>
            <person name="Goeker M."/>
        </authorList>
    </citation>
    <scope>NUCLEOTIDE SEQUENCE [LARGE SCALE GENOMIC DNA]</scope>
    <source>
        <strain evidence="2 3">DSM 105143</strain>
    </source>
</reference>
<dbReference type="InterPro" id="IPR000086">
    <property type="entry name" value="NUDIX_hydrolase_dom"/>
</dbReference>
<dbReference type="RefSeq" id="WP_307121162.1">
    <property type="nucleotide sequence ID" value="NZ_JAUSTM010000003.1"/>
</dbReference>
<proteinExistence type="predicted"/>
<evidence type="ECO:0000259" key="1">
    <source>
        <dbReference type="PROSITE" id="PS51462"/>
    </source>
</evidence>
<dbReference type="Proteomes" id="UP001223079">
    <property type="component" value="Unassembled WGS sequence"/>
</dbReference>
<sequence>MPTQRNMTSLYLTHGEEILLLYREGSRVANHLWVASAGGHLEQEELNHAKRGVLRELQEELGLSESDLMGLRLRYVTLRQTKGEIRVIYFFFAELVEKMSLKSNEGQLKWFSLSDLHNLDMPLTAKLVLEHYIKTGRFDQNLYGGLTVGEVFVVEALV</sequence>
<comment type="caution">
    <text evidence="2">The sequence shown here is derived from an EMBL/GenBank/DDBJ whole genome shotgun (WGS) entry which is preliminary data.</text>
</comment>
<evidence type="ECO:0000313" key="3">
    <source>
        <dbReference type="Proteomes" id="UP001223079"/>
    </source>
</evidence>
<dbReference type="GO" id="GO:0035539">
    <property type="term" value="F:8-oxo-7,8-dihydrodeoxyguanosine triphosphate pyrophosphatase activity"/>
    <property type="evidence" value="ECO:0007669"/>
    <property type="project" value="UniProtKB-EC"/>
</dbReference>
<keyword evidence="3" id="KW-1185">Reference proteome</keyword>
<keyword evidence="2" id="KW-0378">Hydrolase</keyword>
<organism evidence="2 3">
    <name type="scientific">Streptococcus moroccensis</name>
    <dbReference type="NCBI Taxonomy" id="1451356"/>
    <lineage>
        <taxon>Bacteria</taxon>
        <taxon>Bacillati</taxon>
        <taxon>Bacillota</taxon>
        <taxon>Bacilli</taxon>
        <taxon>Lactobacillales</taxon>
        <taxon>Streptococcaceae</taxon>
        <taxon>Streptococcus</taxon>
    </lineage>
</organism>
<dbReference type="Pfam" id="PF00293">
    <property type="entry name" value="NUDIX"/>
    <property type="match status" value="1"/>
</dbReference>
<dbReference type="InterPro" id="IPR015797">
    <property type="entry name" value="NUDIX_hydrolase-like_dom_sf"/>
</dbReference>
<feature type="domain" description="Nudix hydrolase" evidence="1">
    <location>
        <begin position="2"/>
        <end position="133"/>
    </location>
</feature>
<dbReference type="EC" id="3.6.1.55" evidence="2"/>
<dbReference type="Gene3D" id="3.90.79.10">
    <property type="entry name" value="Nucleoside Triphosphate Pyrophosphohydrolase"/>
    <property type="match status" value="1"/>
</dbReference>
<name>A0ABT9YPM7_9STRE</name>
<gene>
    <name evidence="2" type="ORF">J2S23_000469</name>
</gene>
<evidence type="ECO:0000313" key="2">
    <source>
        <dbReference type="EMBL" id="MDQ0221933.1"/>
    </source>
</evidence>
<dbReference type="SUPFAM" id="SSF55811">
    <property type="entry name" value="Nudix"/>
    <property type="match status" value="1"/>
</dbReference>
<dbReference type="EMBL" id="JAUSTM010000003">
    <property type="protein sequence ID" value="MDQ0221933.1"/>
    <property type="molecule type" value="Genomic_DNA"/>
</dbReference>
<accession>A0ABT9YPM7</accession>
<protein>
    <submittedName>
        <fullName evidence="2">8-oxo-dGTP diphosphatase</fullName>
        <ecNumber evidence="2">3.6.1.55</ecNumber>
    </submittedName>
</protein>
<dbReference type="PROSITE" id="PS51462">
    <property type="entry name" value="NUDIX"/>
    <property type="match status" value="1"/>
</dbReference>